<organism evidence="1 2">
    <name type="scientific">Arabis nemorensis</name>
    <dbReference type="NCBI Taxonomy" id="586526"/>
    <lineage>
        <taxon>Eukaryota</taxon>
        <taxon>Viridiplantae</taxon>
        <taxon>Streptophyta</taxon>
        <taxon>Embryophyta</taxon>
        <taxon>Tracheophyta</taxon>
        <taxon>Spermatophyta</taxon>
        <taxon>Magnoliopsida</taxon>
        <taxon>eudicotyledons</taxon>
        <taxon>Gunneridae</taxon>
        <taxon>Pentapetalae</taxon>
        <taxon>rosids</taxon>
        <taxon>malvids</taxon>
        <taxon>Brassicales</taxon>
        <taxon>Brassicaceae</taxon>
        <taxon>Arabideae</taxon>
        <taxon>Arabis</taxon>
    </lineage>
</organism>
<comment type="caution">
    <text evidence="1">The sequence shown here is derived from an EMBL/GenBank/DDBJ whole genome shotgun (WGS) entry which is preliminary data.</text>
</comment>
<protein>
    <submittedName>
        <fullName evidence="1">Uncharacterized protein</fullName>
    </submittedName>
</protein>
<dbReference type="AlphaFoldDB" id="A0A565AZR5"/>
<dbReference type="EMBL" id="CABITT030000002">
    <property type="protein sequence ID" value="VVA94896.1"/>
    <property type="molecule type" value="Genomic_DNA"/>
</dbReference>
<reference evidence="1" key="1">
    <citation type="submission" date="2019-07" db="EMBL/GenBank/DDBJ databases">
        <authorList>
            <person name="Dittberner H."/>
        </authorList>
    </citation>
    <scope>NUCLEOTIDE SEQUENCE [LARGE SCALE GENOMIC DNA]</scope>
</reference>
<evidence type="ECO:0000313" key="1">
    <source>
        <dbReference type="EMBL" id="VVA94896.1"/>
    </source>
</evidence>
<dbReference type="Proteomes" id="UP000489600">
    <property type="component" value="Unassembled WGS sequence"/>
</dbReference>
<accession>A0A565AZR5</accession>
<name>A0A565AZR5_9BRAS</name>
<keyword evidence="2" id="KW-1185">Reference proteome</keyword>
<proteinExistence type="predicted"/>
<evidence type="ECO:0000313" key="2">
    <source>
        <dbReference type="Proteomes" id="UP000489600"/>
    </source>
</evidence>
<sequence>MKHTGYGKMLDEIRDWSSQEIWRLITGDVNEVYTSWSEEIVAKDSYEEVGKPCTGLRDKECVIDERKLDSMFSMLMDLN</sequence>
<gene>
    <name evidence="1" type="ORF">ANE_LOCUS5341</name>
</gene>